<feature type="compositionally biased region" description="Basic and acidic residues" evidence="6">
    <location>
        <begin position="1"/>
        <end position="12"/>
    </location>
</feature>
<dbReference type="GO" id="GO:0043953">
    <property type="term" value="P:protein transport by the Tat complex"/>
    <property type="evidence" value="ECO:0007669"/>
    <property type="project" value="UniProtKB-UniRule"/>
</dbReference>
<dbReference type="NCBIfam" id="TIGR00945">
    <property type="entry name" value="tatC"/>
    <property type="match status" value="1"/>
</dbReference>
<comment type="subunit">
    <text evidence="5">The Tat system comprises two distinct complexes: a TatABC complex, containing multiple copies of TatA, TatB and TatC subunits, and a separate TatA complex, containing only TatA subunits. Substrates initially bind to the TatABC complex, which probably triggers association of the separate TatA complex to form the active translocon.</text>
</comment>
<keyword evidence="5" id="KW-1003">Cell membrane</keyword>
<evidence type="ECO:0000256" key="6">
    <source>
        <dbReference type="SAM" id="MobiDB-lite"/>
    </source>
</evidence>
<keyword evidence="8" id="KW-1185">Reference proteome</keyword>
<evidence type="ECO:0000256" key="3">
    <source>
        <dbReference type="ARBA" id="ARBA00022989"/>
    </source>
</evidence>
<dbReference type="RefSeq" id="WP_067453482.1">
    <property type="nucleotide sequence ID" value="NZ_LVVY01000070.1"/>
</dbReference>
<evidence type="ECO:0000256" key="1">
    <source>
        <dbReference type="ARBA" id="ARBA00004141"/>
    </source>
</evidence>
<proteinExistence type="inferred from homology"/>
<protein>
    <recommendedName>
        <fullName evidence="5">Sec-independent protein translocase protein TatC</fullName>
    </recommendedName>
</protein>
<comment type="subcellular location">
    <subcellularLocation>
        <location evidence="5">Cell membrane</location>
        <topology evidence="5">Multi-pass membrane protein</topology>
    </subcellularLocation>
    <subcellularLocation>
        <location evidence="1">Membrane</location>
        <topology evidence="1">Multi-pass membrane protein</topology>
    </subcellularLocation>
</comment>
<keyword evidence="4 5" id="KW-0472">Membrane</keyword>
<keyword evidence="5" id="KW-0811">Translocation</keyword>
<keyword evidence="5" id="KW-0813">Transport</keyword>
<keyword evidence="5" id="KW-0653">Protein transport</keyword>
<evidence type="ECO:0000313" key="7">
    <source>
        <dbReference type="EMBL" id="OAM78429.1"/>
    </source>
</evidence>
<dbReference type="HAMAP" id="MF_00902">
    <property type="entry name" value="TatC"/>
    <property type="match status" value="1"/>
</dbReference>
<dbReference type="OrthoDB" id="9777044at2"/>
<feature type="region of interest" description="Disordered" evidence="6">
    <location>
        <begin position="1"/>
        <end position="21"/>
    </location>
</feature>
<dbReference type="Pfam" id="PF00902">
    <property type="entry name" value="TatC"/>
    <property type="match status" value="1"/>
</dbReference>
<keyword evidence="2 5" id="KW-0812">Transmembrane</keyword>
<dbReference type="Proteomes" id="UP000078389">
    <property type="component" value="Unassembled WGS sequence"/>
</dbReference>
<dbReference type="InterPro" id="IPR019820">
    <property type="entry name" value="Sec-indep_translocase_CS"/>
</dbReference>
<evidence type="ECO:0000256" key="2">
    <source>
        <dbReference type="ARBA" id="ARBA00022692"/>
    </source>
</evidence>
<dbReference type="GO" id="GO:0033281">
    <property type="term" value="C:TAT protein transport complex"/>
    <property type="evidence" value="ECO:0007669"/>
    <property type="project" value="UniProtKB-UniRule"/>
</dbReference>
<feature type="transmembrane region" description="Helical" evidence="5">
    <location>
        <begin position="87"/>
        <end position="107"/>
    </location>
</feature>
<feature type="transmembrane region" description="Helical" evidence="5">
    <location>
        <begin position="236"/>
        <end position="256"/>
    </location>
</feature>
<comment type="similarity">
    <text evidence="5">Belongs to the TatC family.</text>
</comment>
<name>A0A178I0B0_9HYPH</name>
<organism evidence="7 8">
    <name type="scientific">Devosia elaeis</name>
    <dbReference type="NCBI Taxonomy" id="1770058"/>
    <lineage>
        <taxon>Bacteria</taxon>
        <taxon>Pseudomonadati</taxon>
        <taxon>Pseudomonadota</taxon>
        <taxon>Alphaproteobacteria</taxon>
        <taxon>Hyphomicrobiales</taxon>
        <taxon>Devosiaceae</taxon>
        <taxon>Devosia</taxon>
    </lineage>
</organism>
<dbReference type="PROSITE" id="PS01218">
    <property type="entry name" value="TATC"/>
    <property type="match status" value="1"/>
</dbReference>
<dbReference type="AlphaFoldDB" id="A0A178I0B0"/>
<feature type="transmembrane region" description="Helical" evidence="5">
    <location>
        <begin position="127"/>
        <end position="154"/>
    </location>
</feature>
<gene>
    <name evidence="5" type="primary">tatC</name>
    <name evidence="7" type="ORF">A3840_06160</name>
</gene>
<accession>A0A178I0B0</accession>
<dbReference type="GO" id="GO:0009977">
    <property type="term" value="F:proton motive force dependent protein transmembrane transporter activity"/>
    <property type="evidence" value="ECO:0007669"/>
    <property type="project" value="TreeGrafter"/>
</dbReference>
<keyword evidence="3 5" id="KW-1133">Transmembrane helix</keyword>
<evidence type="ECO:0000256" key="5">
    <source>
        <dbReference type="HAMAP-Rule" id="MF_00902"/>
    </source>
</evidence>
<comment type="function">
    <text evidence="5">Part of the twin-arginine translocation (Tat) system that transports large folded proteins containing a characteristic twin-arginine motif in their signal peptide across membranes. Together with TatB, TatC is part of a receptor directly interacting with Tat signal peptides.</text>
</comment>
<dbReference type="GO" id="GO:0065002">
    <property type="term" value="P:intracellular protein transmembrane transport"/>
    <property type="evidence" value="ECO:0007669"/>
    <property type="project" value="TreeGrafter"/>
</dbReference>
<evidence type="ECO:0000256" key="4">
    <source>
        <dbReference type="ARBA" id="ARBA00023136"/>
    </source>
</evidence>
<reference evidence="7 8" key="1">
    <citation type="submission" date="2016-03" db="EMBL/GenBank/DDBJ databases">
        <title>Genome sequencing of Devosia sp. S37.</title>
        <authorList>
            <person name="Mohd Nor M."/>
        </authorList>
    </citation>
    <scope>NUCLEOTIDE SEQUENCE [LARGE SCALE GENOMIC DNA]</scope>
    <source>
        <strain evidence="7 8">S37</strain>
    </source>
</reference>
<feature type="transmembrane region" description="Helical" evidence="5">
    <location>
        <begin position="38"/>
        <end position="60"/>
    </location>
</feature>
<dbReference type="PRINTS" id="PR01840">
    <property type="entry name" value="TATCFAMILY"/>
</dbReference>
<feature type="transmembrane region" description="Helical" evidence="5">
    <location>
        <begin position="213"/>
        <end position="230"/>
    </location>
</feature>
<feature type="transmembrane region" description="Helical" evidence="5">
    <location>
        <begin position="174"/>
        <end position="201"/>
    </location>
</feature>
<dbReference type="PANTHER" id="PTHR30371:SF0">
    <property type="entry name" value="SEC-INDEPENDENT PROTEIN TRANSLOCASE PROTEIN TATC, CHLOROPLASTIC-RELATED"/>
    <property type="match status" value="1"/>
</dbReference>
<sequence>MADTKQIEDKTKAGAPGDELAGSEAPLMEHLIELRKRLIHSAIAIVLLMIFCFLFAGQIFDVLLNPYRSIYPNPGDMELIYTAPQEFFFTQLNLAFFGAIFLGFPYLATQIYRFMAPGLYKHERKALIPYLVATPVFFLLGAAMVYFVVLPLALGFFTNMQTEEIKLLPRVSEYLGLATTLILAFGICFQLPVILTLLAQIDLVNVDMLRKGRRYAIVGILAVAAFVSPPDPISQIGLAMPMYALYELAIISVRMVQKRREAALAAQDAELSGSSSE</sequence>
<evidence type="ECO:0000313" key="8">
    <source>
        <dbReference type="Proteomes" id="UP000078389"/>
    </source>
</evidence>
<dbReference type="PANTHER" id="PTHR30371">
    <property type="entry name" value="SEC-INDEPENDENT PROTEIN TRANSLOCASE PROTEIN TATC"/>
    <property type="match status" value="1"/>
</dbReference>
<dbReference type="InterPro" id="IPR002033">
    <property type="entry name" value="TatC"/>
</dbReference>
<comment type="caution">
    <text evidence="7">The sequence shown here is derived from an EMBL/GenBank/DDBJ whole genome shotgun (WGS) entry which is preliminary data.</text>
</comment>
<dbReference type="STRING" id="1770058.A3840_06160"/>
<dbReference type="EMBL" id="LVVY01000070">
    <property type="protein sequence ID" value="OAM78429.1"/>
    <property type="molecule type" value="Genomic_DNA"/>
</dbReference>